<protein>
    <submittedName>
        <fullName evidence="2">Uncharacterized protein</fullName>
    </submittedName>
</protein>
<dbReference type="AlphaFoldDB" id="A0A1Q9LR36"/>
<dbReference type="STRING" id="1193682.BJP25_12300"/>
<dbReference type="RefSeq" id="WP_075973896.1">
    <property type="nucleotide sequence ID" value="NZ_MKQR01000007.1"/>
</dbReference>
<reference evidence="2 3" key="1">
    <citation type="submission" date="2016-10" db="EMBL/GenBank/DDBJ databases">
        <title>The Draft Genome Sequence of Actinokineospora bangkokensis 44EHWT reveals the biosynthetic pathway of antifungal compounds Thailandins with unusual extender unit butylmalonyl-CoA.</title>
        <authorList>
            <person name="Greule A."/>
            <person name="Intra B."/>
            <person name="Flemming S."/>
            <person name="Rommel M.G."/>
            <person name="Panbangred W."/>
            <person name="Bechthold A."/>
        </authorList>
    </citation>
    <scope>NUCLEOTIDE SEQUENCE [LARGE SCALE GENOMIC DNA]</scope>
    <source>
        <strain evidence="2 3">44EHW</strain>
    </source>
</reference>
<keyword evidence="3" id="KW-1185">Reference proteome</keyword>
<accession>A0A1Q9LR36</accession>
<proteinExistence type="predicted"/>
<sequence length="179" mass="19137">MTAVTDLTRRLADTPPVFLDETAASVPAVVSDVLTGLGGPPLTALQARAFELGEPNWRRLVLVTSWLAAGLAPTPTAAGELHHLLVHPLVELAGVVAAERFTADADRREELARLVLHALGVVPEGETAAQAEDRLSTVDSLRRRRLLAEAARAEERAAAIRKAMADKRAQEAAARYSQV</sequence>
<evidence type="ECO:0000313" key="2">
    <source>
        <dbReference type="EMBL" id="OLR94517.1"/>
    </source>
</evidence>
<comment type="caution">
    <text evidence="2">The sequence shown here is derived from an EMBL/GenBank/DDBJ whole genome shotgun (WGS) entry which is preliminary data.</text>
</comment>
<gene>
    <name evidence="2" type="ORF">BJP25_12300</name>
</gene>
<dbReference type="EMBL" id="MKQR01000007">
    <property type="protein sequence ID" value="OLR94517.1"/>
    <property type="molecule type" value="Genomic_DNA"/>
</dbReference>
<organism evidence="2 3">
    <name type="scientific">Actinokineospora bangkokensis</name>
    <dbReference type="NCBI Taxonomy" id="1193682"/>
    <lineage>
        <taxon>Bacteria</taxon>
        <taxon>Bacillati</taxon>
        <taxon>Actinomycetota</taxon>
        <taxon>Actinomycetes</taxon>
        <taxon>Pseudonocardiales</taxon>
        <taxon>Pseudonocardiaceae</taxon>
        <taxon>Actinokineospora</taxon>
    </lineage>
</organism>
<feature type="coiled-coil region" evidence="1">
    <location>
        <begin position="143"/>
        <end position="170"/>
    </location>
</feature>
<evidence type="ECO:0000256" key="1">
    <source>
        <dbReference type="SAM" id="Coils"/>
    </source>
</evidence>
<name>A0A1Q9LR36_9PSEU</name>
<dbReference type="OrthoDB" id="193894at2"/>
<dbReference type="Proteomes" id="UP000186040">
    <property type="component" value="Unassembled WGS sequence"/>
</dbReference>
<evidence type="ECO:0000313" key="3">
    <source>
        <dbReference type="Proteomes" id="UP000186040"/>
    </source>
</evidence>
<keyword evidence="1" id="KW-0175">Coiled coil</keyword>